<dbReference type="AlphaFoldDB" id="A0A6L2Q6Q8"/>
<reference evidence="2" key="1">
    <citation type="submission" date="2020-01" db="EMBL/GenBank/DDBJ databases">
        <title>Draft genome sequence of the Termite Coptotermes fromosanus.</title>
        <authorList>
            <person name="Itakura S."/>
            <person name="Yosikawa Y."/>
            <person name="Umezawa K."/>
        </authorList>
    </citation>
    <scope>NUCLEOTIDE SEQUENCE [LARGE SCALE GENOMIC DNA]</scope>
</reference>
<gene>
    <name evidence="1" type="ORF">Cfor_04141</name>
</gene>
<sequence>MPQQLLRLFRPPEDCDMCRGLRQVDRIANISPANFKKRYTYSGHPVVVTDAMRNWTAQHVFDFRFLKTLYQQLPQAQQSQGCQLIATNSGFANLGEVFNGSQRSNPEPWHIGWRNCDERAAAILHQHYGRPYFLPPSSGERPRLEWIYLGSSGYRETMHIDMVNRPSWQAQLKGSKRWFLHPPPECYYQCESLEVTVEPGEISLSYRTTETKTAGHLAPCVFMDVDSTYLPGRPGHGV</sequence>
<dbReference type="InterPro" id="IPR050910">
    <property type="entry name" value="JMJD6_ArgDemeth/LysHydrox"/>
</dbReference>
<name>A0A6L2Q6Q8_COPFO</name>
<evidence type="ECO:0008006" key="3">
    <source>
        <dbReference type="Google" id="ProtNLM"/>
    </source>
</evidence>
<evidence type="ECO:0000313" key="1">
    <source>
        <dbReference type="EMBL" id="GFG39182.1"/>
    </source>
</evidence>
<dbReference type="EMBL" id="BLKM01000880">
    <property type="protein sequence ID" value="GFG39182.1"/>
    <property type="molecule type" value="Genomic_DNA"/>
</dbReference>
<dbReference type="InParanoid" id="A0A6L2Q6Q8"/>
<dbReference type="GO" id="GO:0016706">
    <property type="term" value="F:2-oxoglutarate-dependent dioxygenase activity"/>
    <property type="evidence" value="ECO:0007669"/>
    <property type="project" value="TreeGrafter"/>
</dbReference>
<dbReference type="OrthoDB" id="10063099at2759"/>
<dbReference type="Proteomes" id="UP000502823">
    <property type="component" value="Unassembled WGS sequence"/>
</dbReference>
<dbReference type="Gene3D" id="2.60.120.650">
    <property type="entry name" value="Cupin"/>
    <property type="match status" value="1"/>
</dbReference>
<dbReference type="PANTHER" id="PTHR12480:SF19">
    <property type="entry name" value="CUPIN-LIKE DOMAIN-CONTAINING PROTEIN"/>
    <property type="match status" value="1"/>
</dbReference>
<dbReference type="PANTHER" id="PTHR12480">
    <property type="entry name" value="ARGININE DEMETHYLASE AND LYSYL-HYDROXYLASE JMJD"/>
    <property type="match status" value="1"/>
</dbReference>
<evidence type="ECO:0000313" key="2">
    <source>
        <dbReference type="Proteomes" id="UP000502823"/>
    </source>
</evidence>
<accession>A0A6L2Q6Q8</accession>
<dbReference type="SUPFAM" id="SSF51197">
    <property type="entry name" value="Clavaminate synthase-like"/>
    <property type="match status" value="1"/>
</dbReference>
<comment type="caution">
    <text evidence="1">The sequence shown here is derived from an EMBL/GenBank/DDBJ whole genome shotgun (WGS) entry which is preliminary data.</text>
</comment>
<protein>
    <recommendedName>
        <fullName evidence="3">Cupin-like domain-containing protein</fullName>
    </recommendedName>
</protein>
<keyword evidence="2" id="KW-1185">Reference proteome</keyword>
<proteinExistence type="predicted"/>
<organism evidence="1 2">
    <name type="scientific">Coptotermes formosanus</name>
    <name type="common">Formosan subterranean termite</name>
    <dbReference type="NCBI Taxonomy" id="36987"/>
    <lineage>
        <taxon>Eukaryota</taxon>
        <taxon>Metazoa</taxon>
        <taxon>Ecdysozoa</taxon>
        <taxon>Arthropoda</taxon>
        <taxon>Hexapoda</taxon>
        <taxon>Insecta</taxon>
        <taxon>Pterygota</taxon>
        <taxon>Neoptera</taxon>
        <taxon>Polyneoptera</taxon>
        <taxon>Dictyoptera</taxon>
        <taxon>Blattodea</taxon>
        <taxon>Blattoidea</taxon>
        <taxon>Termitoidae</taxon>
        <taxon>Rhinotermitidae</taxon>
        <taxon>Coptotermes</taxon>
    </lineage>
</organism>